<sequence>MSTTVTDTSAGGWTPRLAFSACVMILILEATSLGFLLVSVALPQVSQHFQTTQGGWLITAYVLSGAVLSPLMGKLADILGKRKVMVICLSVSLVGAIITTAAPTFGVLILGRFLQGATIPTMFLSYSLMRDVYPTRILALATSMSMTGIGVFSIGTPFLVGALLDTWGFRALFAFDIAWLAVLIPLLVVTTPESPVRHRSKVDVLGAASLGLGLCIVLAAISLGNTWGWTSAATLGGIALGLVLLVCFVVRSLRYSAPIVNLRIFTTRAILLAVVTAAAAQSMSGNFWAMSPIIAQTPREVGGDYGLGLTALEFGWLSAPQALLIVLAGIMVGKLTNKVGAALLMNVGLVMMMIGGVLIGFSSDTFGGLLTACAVTGIGCGLCWGTLPALVISGTTPENQATIAGMVQVSYSSFSAITPVVLFIILGSYATIASDGFVVYSAEAFQWGGILMAGVLAVALLLALTVLRGRRQDSMIVDRDRLAEQIVPADVPVPGR</sequence>
<dbReference type="Pfam" id="PF07690">
    <property type="entry name" value="MFS_1"/>
    <property type="match status" value="1"/>
</dbReference>
<feature type="transmembrane region" description="Helical" evidence="6">
    <location>
        <begin position="54"/>
        <end position="72"/>
    </location>
</feature>
<dbReference type="Gene3D" id="1.20.1250.20">
    <property type="entry name" value="MFS general substrate transporter like domains"/>
    <property type="match status" value="2"/>
</dbReference>
<feature type="transmembrane region" description="Helical" evidence="6">
    <location>
        <begin position="17"/>
        <end position="42"/>
    </location>
</feature>
<comment type="caution">
    <text evidence="8">The sequence shown here is derived from an EMBL/GenBank/DDBJ whole genome shotgun (WGS) entry which is preliminary data.</text>
</comment>
<protein>
    <submittedName>
        <fullName evidence="8">MFS transporter</fullName>
    </submittedName>
</protein>
<evidence type="ECO:0000256" key="3">
    <source>
        <dbReference type="ARBA" id="ARBA00022692"/>
    </source>
</evidence>
<organism evidence="8 9">
    <name type="scientific">Pseudonocardia aurantiaca</name>
    <dbReference type="NCBI Taxonomy" id="75290"/>
    <lineage>
        <taxon>Bacteria</taxon>
        <taxon>Bacillati</taxon>
        <taxon>Actinomycetota</taxon>
        <taxon>Actinomycetes</taxon>
        <taxon>Pseudonocardiales</taxon>
        <taxon>Pseudonocardiaceae</taxon>
        <taxon>Pseudonocardia</taxon>
    </lineage>
</organism>
<feature type="transmembrane region" description="Helical" evidence="6">
    <location>
        <begin position="84"/>
        <end position="114"/>
    </location>
</feature>
<dbReference type="PANTHER" id="PTHR42718:SF9">
    <property type="entry name" value="MAJOR FACILITATOR SUPERFAMILY MULTIDRUG TRANSPORTER MFSC"/>
    <property type="match status" value="1"/>
</dbReference>
<dbReference type="InterPro" id="IPR036259">
    <property type="entry name" value="MFS_trans_sf"/>
</dbReference>
<keyword evidence="3 6" id="KW-0812">Transmembrane</keyword>
<evidence type="ECO:0000256" key="5">
    <source>
        <dbReference type="ARBA" id="ARBA00023136"/>
    </source>
</evidence>
<dbReference type="InterPro" id="IPR020846">
    <property type="entry name" value="MFS_dom"/>
</dbReference>
<proteinExistence type="predicted"/>
<comment type="subcellular location">
    <subcellularLocation>
        <location evidence="1">Cell membrane</location>
        <topology evidence="1">Multi-pass membrane protein</topology>
    </subcellularLocation>
</comment>
<evidence type="ECO:0000313" key="9">
    <source>
        <dbReference type="Proteomes" id="UP001597145"/>
    </source>
</evidence>
<dbReference type="PROSITE" id="PS50850">
    <property type="entry name" value="MFS"/>
    <property type="match status" value="1"/>
</dbReference>
<feature type="transmembrane region" description="Helical" evidence="6">
    <location>
        <begin position="270"/>
        <end position="294"/>
    </location>
</feature>
<dbReference type="EMBL" id="JBHUCP010000019">
    <property type="protein sequence ID" value="MFD1532698.1"/>
    <property type="molecule type" value="Genomic_DNA"/>
</dbReference>
<reference evidence="9" key="1">
    <citation type="journal article" date="2019" name="Int. J. Syst. Evol. Microbiol.">
        <title>The Global Catalogue of Microorganisms (GCM) 10K type strain sequencing project: providing services to taxonomists for standard genome sequencing and annotation.</title>
        <authorList>
            <consortium name="The Broad Institute Genomics Platform"/>
            <consortium name="The Broad Institute Genome Sequencing Center for Infectious Disease"/>
            <person name="Wu L."/>
            <person name="Ma J."/>
        </authorList>
    </citation>
    <scope>NUCLEOTIDE SEQUENCE [LARGE SCALE GENOMIC DNA]</scope>
    <source>
        <strain evidence="9">JCM 12165</strain>
    </source>
</reference>
<feature type="transmembrane region" description="Helical" evidence="6">
    <location>
        <begin position="339"/>
        <end position="361"/>
    </location>
</feature>
<keyword evidence="2" id="KW-0813">Transport</keyword>
<feature type="transmembrane region" description="Helical" evidence="6">
    <location>
        <begin position="202"/>
        <end position="221"/>
    </location>
</feature>
<feature type="domain" description="Major facilitator superfamily (MFS) profile" evidence="7">
    <location>
        <begin position="18"/>
        <end position="471"/>
    </location>
</feature>
<feature type="transmembrane region" description="Helical" evidence="6">
    <location>
        <begin position="444"/>
        <end position="467"/>
    </location>
</feature>
<feature type="transmembrane region" description="Helical" evidence="6">
    <location>
        <begin position="227"/>
        <end position="250"/>
    </location>
</feature>
<keyword evidence="9" id="KW-1185">Reference proteome</keyword>
<dbReference type="InterPro" id="IPR011701">
    <property type="entry name" value="MFS"/>
</dbReference>
<dbReference type="RefSeq" id="WP_343978326.1">
    <property type="nucleotide sequence ID" value="NZ_BAAAJG010000010.1"/>
</dbReference>
<keyword evidence="4 6" id="KW-1133">Transmembrane helix</keyword>
<feature type="transmembrane region" description="Helical" evidence="6">
    <location>
        <begin position="413"/>
        <end position="432"/>
    </location>
</feature>
<feature type="transmembrane region" description="Helical" evidence="6">
    <location>
        <begin position="367"/>
        <end position="392"/>
    </location>
</feature>
<name>A0ABW4FQ37_9PSEU</name>
<dbReference type="Proteomes" id="UP001597145">
    <property type="component" value="Unassembled WGS sequence"/>
</dbReference>
<evidence type="ECO:0000256" key="4">
    <source>
        <dbReference type="ARBA" id="ARBA00022989"/>
    </source>
</evidence>
<evidence type="ECO:0000256" key="2">
    <source>
        <dbReference type="ARBA" id="ARBA00022448"/>
    </source>
</evidence>
<evidence type="ECO:0000256" key="6">
    <source>
        <dbReference type="SAM" id="Phobius"/>
    </source>
</evidence>
<gene>
    <name evidence="8" type="ORF">ACFSCY_25070</name>
</gene>
<accession>A0ABW4FQ37</accession>
<feature type="transmembrane region" description="Helical" evidence="6">
    <location>
        <begin position="135"/>
        <end position="155"/>
    </location>
</feature>
<evidence type="ECO:0000259" key="7">
    <source>
        <dbReference type="PROSITE" id="PS50850"/>
    </source>
</evidence>
<keyword evidence="5 6" id="KW-0472">Membrane</keyword>
<evidence type="ECO:0000313" key="8">
    <source>
        <dbReference type="EMBL" id="MFD1532698.1"/>
    </source>
</evidence>
<feature type="transmembrane region" description="Helical" evidence="6">
    <location>
        <begin position="314"/>
        <end position="332"/>
    </location>
</feature>
<dbReference type="SUPFAM" id="SSF103473">
    <property type="entry name" value="MFS general substrate transporter"/>
    <property type="match status" value="1"/>
</dbReference>
<feature type="transmembrane region" description="Helical" evidence="6">
    <location>
        <begin position="167"/>
        <end position="190"/>
    </location>
</feature>
<dbReference type="PANTHER" id="PTHR42718">
    <property type="entry name" value="MAJOR FACILITATOR SUPERFAMILY MULTIDRUG TRANSPORTER MFSC"/>
    <property type="match status" value="1"/>
</dbReference>
<evidence type="ECO:0000256" key="1">
    <source>
        <dbReference type="ARBA" id="ARBA00004651"/>
    </source>
</evidence>